<dbReference type="PROSITE" id="PS51462">
    <property type="entry name" value="NUDIX"/>
    <property type="match status" value="1"/>
</dbReference>
<dbReference type="InterPro" id="IPR000086">
    <property type="entry name" value="NUDIX_hydrolase_dom"/>
</dbReference>
<evidence type="ECO:0000313" key="5">
    <source>
        <dbReference type="Proteomes" id="UP000460157"/>
    </source>
</evidence>
<dbReference type="PANTHER" id="PTHR43046:SF16">
    <property type="entry name" value="ADP-RIBOSE PYROPHOSPHATASE YJHB-RELATED"/>
    <property type="match status" value="1"/>
</dbReference>
<keyword evidence="5" id="KW-1185">Reference proteome</keyword>
<name>A0A7K1UK17_9MICC</name>
<organism evidence="4 5">
    <name type="scientific">Nesterenkonia alkaliphila</name>
    <dbReference type="NCBI Taxonomy" id="1463631"/>
    <lineage>
        <taxon>Bacteria</taxon>
        <taxon>Bacillati</taxon>
        <taxon>Actinomycetota</taxon>
        <taxon>Actinomycetes</taxon>
        <taxon>Micrococcales</taxon>
        <taxon>Micrococcaceae</taxon>
        <taxon>Nesterenkonia</taxon>
    </lineage>
</organism>
<feature type="domain" description="Nudix hydrolase" evidence="3">
    <location>
        <begin position="10"/>
        <end position="145"/>
    </location>
</feature>
<dbReference type="Pfam" id="PF00293">
    <property type="entry name" value="NUDIX"/>
    <property type="match status" value="1"/>
</dbReference>
<dbReference type="RefSeq" id="WP_157324036.1">
    <property type="nucleotide sequence ID" value="NZ_BMFX01000001.1"/>
</dbReference>
<keyword evidence="2" id="KW-0378">Hydrolase</keyword>
<evidence type="ECO:0000256" key="2">
    <source>
        <dbReference type="ARBA" id="ARBA00022801"/>
    </source>
</evidence>
<dbReference type="SUPFAM" id="SSF55811">
    <property type="entry name" value="Nudix"/>
    <property type="match status" value="1"/>
</dbReference>
<sequence>MRTEPVQRFQVVPAAFVHLMDEQDRVLLSYRQGTGWMDEHWACGAAGHVEESESVFQAAVREAHEELGVVIRAADLIPLTVVHRTNGSGKPIDERVDFYFTVRNWEGRPRIREPEKASELQWAHLNDLPEPTIPYERFILEQWAEGSLSPITAYGFPE</sequence>
<proteinExistence type="predicted"/>
<gene>
    <name evidence="4" type="ORF">GNZ21_10420</name>
</gene>
<dbReference type="PROSITE" id="PS00893">
    <property type="entry name" value="NUDIX_BOX"/>
    <property type="match status" value="1"/>
</dbReference>
<dbReference type="AlphaFoldDB" id="A0A7K1UK17"/>
<evidence type="ECO:0000256" key="1">
    <source>
        <dbReference type="ARBA" id="ARBA00001946"/>
    </source>
</evidence>
<dbReference type="OrthoDB" id="21342at2"/>
<dbReference type="GO" id="GO:0016787">
    <property type="term" value="F:hydrolase activity"/>
    <property type="evidence" value="ECO:0007669"/>
    <property type="project" value="UniProtKB-KW"/>
</dbReference>
<evidence type="ECO:0000259" key="3">
    <source>
        <dbReference type="PROSITE" id="PS51462"/>
    </source>
</evidence>
<dbReference type="Gene3D" id="3.90.79.10">
    <property type="entry name" value="Nucleoside Triphosphate Pyrophosphohydrolase"/>
    <property type="match status" value="1"/>
</dbReference>
<reference evidence="4 5" key="1">
    <citation type="submission" date="2019-12" db="EMBL/GenBank/DDBJ databases">
        <title>Nesterenkonia muleiensis sp. nov., a novel actinobacterium isolated from sap of Populus euphratica.</title>
        <authorList>
            <person name="Wang R."/>
        </authorList>
    </citation>
    <scope>NUCLEOTIDE SEQUENCE [LARGE SCALE GENOMIC DNA]</scope>
    <source>
        <strain evidence="4 5">F10</strain>
    </source>
</reference>
<dbReference type="PANTHER" id="PTHR43046">
    <property type="entry name" value="GDP-MANNOSE MANNOSYL HYDROLASE"/>
    <property type="match status" value="1"/>
</dbReference>
<dbReference type="InterPro" id="IPR020084">
    <property type="entry name" value="NUDIX_hydrolase_CS"/>
</dbReference>
<comment type="caution">
    <text evidence="4">The sequence shown here is derived from an EMBL/GenBank/DDBJ whole genome shotgun (WGS) entry which is preliminary data.</text>
</comment>
<protein>
    <submittedName>
        <fullName evidence="4">NUDIX domain-containing protein</fullName>
    </submittedName>
</protein>
<dbReference type="CDD" id="cd04683">
    <property type="entry name" value="NUDIX_Hydrolase"/>
    <property type="match status" value="1"/>
</dbReference>
<dbReference type="InterPro" id="IPR015797">
    <property type="entry name" value="NUDIX_hydrolase-like_dom_sf"/>
</dbReference>
<accession>A0A7K1UK17</accession>
<dbReference type="Proteomes" id="UP000460157">
    <property type="component" value="Unassembled WGS sequence"/>
</dbReference>
<evidence type="ECO:0000313" key="4">
    <source>
        <dbReference type="EMBL" id="MVT26766.1"/>
    </source>
</evidence>
<comment type="cofactor">
    <cofactor evidence="1">
        <name>Mg(2+)</name>
        <dbReference type="ChEBI" id="CHEBI:18420"/>
    </cofactor>
</comment>
<dbReference type="EMBL" id="WRPM01000071">
    <property type="protein sequence ID" value="MVT26766.1"/>
    <property type="molecule type" value="Genomic_DNA"/>
</dbReference>